<keyword evidence="2 5" id="KW-0812">Transmembrane</keyword>
<gene>
    <name evidence="7" type="ORF">EGD98_13940</name>
</gene>
<dbReference type="Pfam" id="PF04932">
    <property type="entry name" value="Wzy_C"/>
    <property type="match status" value="1"/>
</dbReference>
<name>A0A8J7YK41_9EURY</name>
<keyword evidence="8" id="KW-1185">Reference proteome</keyword>
<feature type="transmembrane region" description="Helical" evidence="5">
    <location>
        <begin position="74"/>
        <end position="91"/>
    </location>
</feature>
<keyword evidence="4 5" id="KW-0472">Membrane</keyword>
<keyword evidence="3 5" id="KW-1133">Transmembrane helix</keyword>
<evidence type="ECO:0000256" key="1">
    <source>
        <dbReference type="ARBA" id="ARBA00004141"/>
    </source>
</evidence>
<organism evidence="7 8">
    <name type="scientific">Haloarcula salinisoli</name>
    <dbReference type="NCBI Taxonomy" id="2487746"/>
    <lineage>
        <taxon>Archaea</taxon>
        <taxon>Methanobacteriati</taxon>
        <taxon>Methanobacteriota</taxon>
        <taxon>Stenosarchaea group</taxon>
        <taxon>Halobacteria</taxon>
        <taxon>Halobacteriales</taxon>
        <taxon>Haloarculaceae</taxon>
        <taxon>Haloarcula</taxon>
    </lineage>
</organism>
<dbReference type="InterPro" id="IPR051533">
    <property type="entry name" value="WaaL-like"/>
</dbReference>
<feature type="transmembrane region" description="Helical" evidence="5">
    <location>
        <begin position="103"/>
        <end position="123"/>
    </location>
</feature>
<feature type="transmembrane region" description="Helical" evidence="5">
    <location>
        <begin position="233"/>
        <end position="249"/>
    </location>
</feature>
<feature type="transmembrane region" description="Helical" evidence="5">
    <location>
        <begin position="351"/>
        <end position="371"/>
    </location>
</feature>
<feature type="transmembrane region" description="Helical" evidence="5">
    <location>
        <begin position="186"/>
        <end position="202"/>
    </location>
</feature>
<comment type="subcellular location">
    <subcellularLocation>
        <location evidence="1">Membrane</location>
        <topology evidence="1">Multi-pass membrane protein</topology>
    </subcellularLocation>
</comment>
<dbReference type="EMBL" id="RKLQ01000002">
    <property type="protein sequence ID" value="MBX0304771.1"/>
    <property type="molecule type" value="Genomic_DNA"/>
</dbReference>
<dbReference type="RefSeq" id="WP_220588969.1">
    <property type="nucleotide sequence ID" value="NZ_RKLQ01000002.1"/>
</dbReference>
<dbReference type="GO" id="GO:0016020">
    <property type="term" value="C:membrane"/>
    <property type="evidence" value="ECO:0007669"/>
    <property type="project" value="UniProtKB-SubCell"/>
</dbReference>
<reference evidence="7" key="1">
    <citation type="submission" date="2021-06" db="EMBL/GenBank/DDBJ databases">
        <title>Halomicroarcula sp. F24A a new haloarchaeum isolated from saline soil.</title>
        <authorList>
            <person name="Duran-Viseras A."/>
            <person name="Sanchez-Porro C."/>
            <person name="Ventosa A."/>
        </authorList>
    </citation>
    <scope>NUCLEOTIDE SEQUENCE</scope>
    <source>
        <strain evidence="7">F24A</strain>
    </source>
</reference>
<feature type="transmembrane region" description="Helical" evidence="5">
    <location>
        <begin position="46"/>
        <end position="67"/>
    </location>
</feature>
<evidence type="ECO:0000256" key="2">
    <source>
        <dbReference type="ARBA" id="ARBA00022692"/>
    </source>
</evidence>
<evidence type="ECO:0000256" key="4">
    <source>
        <dbReference type="ARBA" id="ARBA00023136"/>
    </source>
</evidence>
<dbReference type="AlphaFoldDB" id="A0A8J7YK41"/>
<dbReference type="PANTHER" id="PTHR37422:SF13">
    <property type="entry name" value="LIPOPOLYSACCHARIDE BIOSYNTHESIS PROTEIN PA4999-RELATED"/>
    <property type="match status" value="1"/>
</dbReference>
<protein>
    <submittedName>
        <fullName evidence="7">O-antigen ligase family protein</fullName>
    </submittedName>
</protein>
<dbReference type="PANTHER" id="PTHR37422">
    <property type="entry name" value="TEICHURONIC ACID BIOSYNTHESIS PROTEIN TUAE"/>
    <property type="match status" value="1"/>
</dbReference>
<feature type="transmembrane region" description="Helical" evidence="5">
    <location>
        <begin position="413"/>
        <end position="431"/>
    </location>
</feature>
<proteinExistence type="predicted"/>
<evidence type="ECO:0000256" key="3">
    <source>
        <dbReference type="ARBA" id="ARBA00022989"/>
    </source>
</evidence>
<dbReference type="Proteomes" id="UP000783863">
    <property type="component" value="Unassembled WGS sequence"/>
</dbReference>
<feature type="transmembrane region" description="Helical" evidence="5">
    <location>
        <begin position="12"/>
        <end position="34"/>
    </location>
</feature>
<dbReference type="GO" id="GO:0016874">
    <property type="term" value="F:ligase activity"/>
    <property type="evidence" value="ECO:0007669"/>
    <property type="project" value="UniProtKB-KW"/>
</dbReference>
<feature type="transmembrane region" description="Helical" evidence="5">
    <location>
        <begin position="135"/>
        <end position="155"/>
    </location>
</feature>
<feature type="transmembrane region" description="Helical" evidence="5">
    <location>
        <begin position="258"/>
        <end position="279"/>
    </location>
</feature>
<comment type="caution">
    <text evidence="7">The sequence shown here is derived from an EMBL/GenBank/DDBJ whole genome shotgun (WGS) entry which is preliminary data.</text>
</comment>
<evidence type="ECO:0000313" key="8">
    <source>
        <dbReference type="Proteomes" id="UP000783863"/>
    </source>
</evidence>
<feature type="domain" description="O-antigen ligase-related" evidence="6">
    <location>
        <begin position="218"/>
        <end position="367"/>
    </location>
</feature>
<evidence type="ECO:0000256" key="5">
    <source>
        <dbReference type="SAM" id="Phobius"/>
    </source>
</evidence>
<evidence type="ECO:0000313" key="7">
    <source>
        <dbReference type="EMBL" id="MBX0304771.1"/>
    </source>
</evidence>
<dbReference type="InterPro" id="IPR007016">
    <property type="entry name" value="O-antigen_ligase-rel_domated"/>
</dbReference>
<evidence type="ECO:0000259" key="6">
    <source>
        <dbReference type="Pfam" id="PF04932"/>
    </source>
</evidence>
<sequence length="440" mass="48316">MIAVKNQNIAGRIGAFTGVLTTLIPLAFFFSPVSRSLPLGIAPEQAIIGVVGFFLLVNTFVSGDLTLSSQNFELLSIFFVFSGLYFLTLVTSPFPVDGNNLKASITVFGAQAVLLATVTVTIGRSWWLIRRAVNAIVVLNILLVGLGLTLLLVTLNVNFFRNGIYALDTTWVKLLRAVTVLHNPNFYARTILFSFPFLLVPIETGARQGYRYLCFGSAVGSILLVILTFSRTNVIVLGVVILIIIYRYASTPRFENRAILSTLLGGGGIGFAAFFPFLLDRFLGKVSQFTAQGTTLRLTMFQTSLESFAQHPIFGTGPGTAMTVLMSDPEMKAAIIQFKGRLVPLAMHNNFLLVLVEAGAVGLALFVLFLLKYWSSLFAVKSKLRNDEKDLKIIVDATELTFVAFIISGLTAVNFGMSIIWYIFAIPLAIYRRRILDMIS</sequence>
<keyword evidence="7" id="KW-0436">Ligase</keyword>
<accession>A0A8J7YK41</accession>